<sequence length="78" mass="8747">LSIFHYAFEGLIVNEVRTLSLIDKKYGLDIEVPGSAILSSFGFNNLALWRDCWSLAVFCGVFVVLGYAALHLVLVERR</sequence>
<keyword evidence="2" id="KW-1185">Reference proteome</keyword>
<feature type="non-terminal residue" evidence="1">
    <location>
        <position position="1"/>
    </location>
</feature>
<proteinExistence type="predicted"/>
<evidence type="ECO:0000313" key="2">
    <source>
        <dbReference type="Proteomes" id="UP001186974"/>
    </source>
</evidence>
<organism evidence="1 2">
    <name type="scientific">Coniosporium uncinatum</name>
    <dbReference type="NCBI Taxonomy" id="93489"/>
    <lineage>
        <taxon>Eukaryota</taxon>
        <taxon>Fungi</taxon>
        <taxon>Dikarya</taxon>
        <taxon>Ascomycota</taxon>
        <taxon>Pezizomycotina</taxon>
        <taxon>Dothideomycetes</taxon>
        <taxon>Dothideomycetes incertae sedis</taxon>
        <taxon>Coniosporium</taxon>
    </lineage>
</organism>
<dbReference type="EMBL" id="JAWDJW010007060">
    <property type="protein sequence ID" value="KAK3062947.1"/>
    <property type="molecule type" value="Genomic_DNA"/>
</dbReference>
<comment type="caution">
    <text evidence="1">The sequence shown here is derived from an EMBL/GenBank/DDBJ whole genome shotgun (WGS) entry which is preliminary data.</text>
</comment>
<accession>A0ACC3D7L0</accession>
<gene>
    <name evidence="1" type="ORF">LTS18_003053</name>
</gene>
<evidence type="ECO:0000313" key="1">
    <source>
        <dbReference type="EMBL" id="KAK3062947.1"/>
    </source>
</evidence>
<dbReference type="Proteomes" id="UP001186974">
    <property type="component" value="Unassembled WGS sequence"/>
</dbReference>
<reference evidence="1" key="1">
    <citation type="submission" date="2024-09" db="EMBL/GenBank/DDBJ databases">
        <title>Black Yeasts Isolated from many extreme environments.</title>
        <authorList>
            <person name="Coleine C."/>
            <person name="Stajich J.E."/>
            <person name="Selbmann L."/>
        </authorList>
    </citation>
    <scope>NUCLEOTIDE SEQUENCE</scope>
    <source>
        <strain evidence="1">CCFEE 5737</strain>
    </source>
</reference>
<protein>
    <submittedName>
        <fullName evidence="1">Uncharacterized protein</fullName>
    </submittedName>
</protein>
<name>A0ACC3D7L0_9PEZI</name>